<dbReference type="Proteomes" id="UP000290106">
    <property type="component" value="Unassembled WGS sequence"/>
</dbReference>
<dbReference type="AlphaFoldDB" id="A0A4Q1RG98"/>
<dbReference type="CDD" id="cd02603">
    <property type="entry name" value="HAD_sEH-N_like"/>
    <property type="match status" value="1"/>
</dbReference>
<dbReference type="NCBIfam" id="TIGR01509">
    <property type="entry name" value="HAD-SF-IA-v3"/>
    <property type="match status" value="1"/>
</dbReference>
<dbReference type="SUPFAM" id="SSF56784">
    <property type="entry name" value="HAD-like"/>
    <property type="match status" value="1"/>
</dbReference>
<dbReference type="InterPro" id="IPR023198">
    <property type="entry name" value="PGP-like_dom2"/>
</dbReference>
<dbReference type="PANTHER" id="PTHR43611">
    <property type="entry name" value="ALPHA-D-GLUCOSE 1-PHOSPHATE PHOSPHATASE"/>
    <property type="match status" value="1"/>
</dbReference>
<dbReference type="SFLD" id="SFLDS00003">
    <property type="entry name" value="Haloacid_Dehalogenase"/>
    <property type="match status" value="1"/>
</dbReference>
<dbReference type="Gene3D" id="1.10.150.240">
    <property type="entry name" value="Putative phosphatase, domain 2"/>
    <property type="match status" value="1"/>
</dbReference>
<proteinExistence type="predicted"/>
<protein>
    <submittedName>
        <fullName evidence="1">HAD family phosphatase</fullName>
    </submittedName>
</protein>
<dbReference type="InterPro" id="IPR023214">
    <property type="entry name" value="HAD_sf"/>
</dbReference>
<dbReference type="InterPro" id="IPR006439">
    <property type="entry name" value="HAD-SF_hydro_IA"/>
</dbReference>
<dbReference type="PANTHER" id="PTHR43611:SF3">
    <property type="entry name" value="FLAVIN MONONUCLEOTIDE HYDROLASE 1, CHLOROPLATIC"/>
    <property type="match status" value="1"/>
</dbReference>
<dbReference type="PRINTS" id="PR00413">
    <property type="entry name" value="HADHALOGNASE"/>
</dbReference>
<keyword evidence="2" id="KW-1185">Reference proteome</keyword>
<dbReference type="OrthoDB" id="9797415at2"/>
<dbReference type="Pfam" id="PF00702">
    <property type="entry name" value="Hydrolase"/>
    <property type="match status" value="1"/>
</dbReference>
<gene>
    <name evidence="1" type="ORF">ETP43_05180</name>
</gene>
<dbReference type="SFLD" id="SFLDG01129">
    <property type="entry name" value="C1.5:_HAD__Beta-PGM__Phosphata"/>
    <property type="match status" value="1"/>
</dbReference>
<dbReference type="EMBL" id="SDKC01000001">
    <property type="protein sequence ID" value="RXS74661.1"/>
    <property type="molecule type" value="Genomic_DNA"/>
</dbReference>
<evidence type="ECO:0000313" key="2">
    <source>
        <dbReference type="Proteomes" id="UP000290106"/>
    </source>
</evidence>
<dbReference type="InterPro" id="IPR036412">
    <property type="entry name" value="HAD-like_sf"/>
</dbReference>
<accession>A0A4Q1RG98</accession>
<comment type="caution">
    <text evidence="1">The sequence shown here is derived from an EMBL/GenBank/DDBJ whole genome shotgun (WGS) entry which is preliminary data.</text>
</comment>
<reference evidence="1 2" key="1">
    <citation type="submission" date="2019-01" db="EMBL/GenBank/DDBJ databases">
        <title>Blautia sp. nov. KGMB01111 isolated human feces.</title>
        <authorList>
            <person name="Park J.-E."/>
            <person name="Kim J.-S."/>
            <person name="Park S.-H."/>
        </authorList>
    </citation>
    <scope>NUCLEOTIDE SEQUENCE [LARGE SCALE GENOMIC DNA]</scope>
    <source>
        <strain evidence="1 2">KGMB01111</strain>
    </source>
</reference>
<organism evidence="1 2">
    <name type="scientific">Blautia faecicola</name>
    <dbReference type="NCBI Taxonomy" id="2509240"/>
    <lineage>
        <taxon>Bacteria</taxon>
        <taxon>Bacillati</taxon>
        <taxon>Bacillota</taxon>
        <taxon>Clostridia</taxon>
        <taxon>Lachnospirales</taxon>
        <taxon>Lachnospiraceae</taxon>
        <taxon>Blautia</taxon>
    </lineage>
</organism>
<dbReference type="Gene3D" id="3.40.50.1000">
    <property type="entry name" value="HAD superfamily/HAD-like"/>
    <property type="match status" value="1"/>
</dbReference>
<name>A0A4Q1RG98_9FIRM</name>
<sequence length="204" mass="23825">MIKNIVFDVGQVLMSYTPENYLKNLGFSEKTVETLRKVIFESTLWEASDRGILSTEEIWNGFRKNAPGFEKEVQMVYDNLGDVVELMPYVEGWIKNLKEQGYHLYILSNYAEHTYQLSSHKMKFLPYMDGTLFSYVYKMAKPDREIYEKLCTMYQLNPRETVFFDDREDNIAGAGACGIHGILFQNHEQAKKDLETLLKRENGK</sequence>
<dbReference type="RefSeq" id="WP_129257270.1">
    <property type="nucleotide sequence ID" value="NZ_SDKC01000001.1"/>
</dbReference>
<evidence type="ECO:0000313" key="1">
    <source>
        <dbReference type="EMBL" id="RXS74661.1"/>
    </source>
</evidence>